<evidence type="ECO:0000256" key="1">
    <source>
        <dbReference type="SAM" id="MobiDB-lite"/>
    </source>
</evidence>
<comment type="caution">
    <text evidence="2">The sequence shown here is derived from an EMBL/GenBank/DDBJ whole genome shotgun (WGS) entry which is preliminary data.</text>
</comment>
<feature type="region of interest" description="Disordered" evidence="1">
    <location>
        <begin position="1"/>
        <end position="83"/>
    </location>
</feature>
<dbReference type="AlphaFoldDB" id="A0A833ZIZ8"/>
<protein>
    <submittedName>
        <fullName evidence="2">Uncharacterized protein</fullName>
    </submittedName>
</protein>
<sequence>MSPLPRSGDEGTKSPVRRERPMEQPSLGLALLRRVDQEIGAWSRDREESGGGTGGGGVVTQIQGERESVNAPADAPPPTWVAQPCSDHHGLGWAVRHPRVLVPDVLRDRTSDCPLSLPLKQRRWLPFPTPGSGGRVRERACPPPSPESCCLVLQAGRG</sequence>
<dbReference type="EMBL" id="JABVXQ010000008">
    <property type="protein sequence ID" value="KAF6094689.1"/>
    <property type="molecule type" value="Genomic_DNA"/>
</dbReference>
<feature type="region of interest" description="Disordered" evidence="1">
    <location>
        <begin position="125"/>
        <end position="146"/>
    </location>
</feature>
<accession>A0A833ZIZ8</accession>
<evidence type="ECO:0000313" key="3">
    <source>
        <dbReference type="Proteomes" id="UP000664940"/>
    </source>
</evidence>
<gene>
    <name evidence="2" type="ORF">HJG60_011799</name>
</gene>
<dbReference type="Proteomes" id="UP000664940">
    <property type="component" value="Unassembled WGS sequence"/>
</dbReference>
<organism evidence="2 3">
    <name type="scientific">Phyllostomus discolor</name>
    <name type="common">pale spear-nosed bat</name>
    <dbReference type="NCBI Taxonomy" id="89673"/>
    <lineage>
        <taxon>Eukaryota</taxon>
        <taxon>Metazoa</taxon>
        <taxon>Chordata</taxon>
        <taxon>Craniata</taxon>
        <taxon>Vertebrata</taxon>
        <taxon>Euteleostomi</taxon>
        <taxon>Mammalia</taxon>
        <taxon>Eutheria</taxon>
        <taxon>Laurasiatheria</taxon>
        <taxon>Chiroptera</taxon>
        <taxon>Yangochiroptera</taxon>
        <taxon>Phyllostomidae</taxon>
        <taxon>Phyllostominae</taxon>
        <taxon>Phyllostomus</taxon>
    </lineage>
</organism>
<proteinExistence type="predicted"/>
<name>A0A833ZIZ8_9CHIR</name>
<evidence type="ECO:0000313" key="2">
    <source>
        <dbReference type="EMBL" id="KAF6094689.1"/>
    </source>
</evidence>
<reference evidence="2 3" key="1">
    <citation type="journal article" date="2020" name="Nature">
        <title>Six reference-quality genomes reveal evolution of bat adaptations.</title>
        <authorList>
            <person name="Jebb D."/>
            <person name="Huang Z."/>
            <person name="Pippel M."/>
            <person name="Hughes G.M."/>
            <person name="Lavrichenko K."/>
            <person name="Devanna P."/>
            <person name="Winkler S."/>
            <person name="Jermiin L.S."/>
            <person name="Skirmuntt E.C."/>
            <person name="Katzourakis A."/>
            <person name="Burkitt-Gray L."/>
            <person name="Ray D.A."/>
            <person name="Sullivan K.A.M."/>
            <person name="Roscito J.G."/>
            <person name="Kirilenko B.M."/>
            <person name="Davalos L.M."/>
            <person name="Corthals A.P."/>
            <person name="Power M.L."/>
            <person name="Jones G."/>
            <person name="Ransome R.D."/>
            <person name="Dechmann D.K.N."/>
            <person name="Locatelli A.G."/>
            <person name="Puechmaille S.J."/>
            <person name="Fedrigo O."/>
            <person name="Jarvis E.D."/>
            <person name="Hiller M."/>
            <person name="Vernes S.C."/>
            <person name="Myers E.W."/>
            <person name="Teeling E.C."/>
        </authorList>
    </citation>
    <scope>NUCLEOTIDE SEQUENCE [LARGE SCALE GENOMIC DNA]</scope>
    <source>
        <strain evidence="2">Bat1K_MPI-CBG_1</strain>
    </source>
</reference>
<feature type="compositionally biased region" description="Basic and acidic residues" evidence="1">
    <location>
        <begin position="7"/>
        <end position="22"/>
    </location>
</feature>
<feature type="compositionally biased region" description="Basic and acidic residues" evidence="1">
    <location>
        <begin position="33"/>
        <end position="49"/>
    </location>
</feature>